<dbReference type="InterPro" id="IPR000524">
    <property type="entry name" value="Tscrpt_reg_HTH_GntR"/>
</dbReference>
<dbReference type="SUPFAM" id="SSF48008">
    <property type="entry name" value="GntR ligand-binding domain-like"/>
    <property type="match status" value="1"/>
</dbReference>
<dbReference type="PANTHER" id="PTHR43537">
    <property type="entry name" value="TRANSCRIPTIONAL REGULATOR, GNTR FAMILY"/>
    <property type="match status" value="1"/>
</dbReference>
<feature type="domain" description="HTH gntR-type" evidence="4">
    <location>
        <begin position="9"/>
        <end position="77"/>
    </location>
</feature>
<dbReference type="Proteomes" id="UP001299546">
    <property type="component" value="Unassembled WGS sequence"/>
</dbReference>
<dbReference type="InterPro" id="IPR036390">
    <property type="entry name" value="WH_DNA-bd_sf"/>
</dbReference>
<evidence type="ECO:0000313" key="6">
    <source>
        <dbReference type="Proteomes" id="UP001299546"/>
    </source>
</evidence>
<gene>
    <name evidence="5" type="ORF">LIZ65_08950</name>
</gene>
<reference evidence="5 6" key="1">
    <citation type="submission" date="2021-10" db="EMBL/GenBank/DDBJ databases">
        <title>Collection of gut derived symbiotic bacterial strains cultured from healthy donors.</title>
        <authorList>
            <person name="Lin H."/>
            <person name="Littmann E."/>
            <person name="Kohout C."/>
            <person name="Pamer E.G."/>
        </authorList>
    </citation>
    <scope>NUCLEOTIDE SEQUENCE [LARGE SCALE GENOMIC DNA]</scope>
    <source>
        <strain evidence="5 6">DFI.1.165</strain>
    </source>
</reference>
<protein>
    <submittedName>
        <fullName evidence="5">FCD domain-containing protein</fullName>
    </submittedName>
</protein>
<dbReference type="Gene3D" id="1.20.120.530">
    <property type="entry name" value="GntR ligand-binding domain-like"/>
    <property type="match status" value="1"/>
</dbReference>
<dbReference type="PANTHER" id="PTHR43537:SF24">
    <property type="entry name" value="GLUCONATE OPERON TRANSCRIPTIONAL REPRESSOR"/>
    <property type="match status" value="1"/>
</dbReference>
<keyword evidence="3" id="KW-0804">Transcription</keyword>
<evidence type="ECO:0000256" key="3">
    <source>
        <dbReference type="ARBA" id="ARBA00023163"/>
    </source>
</evidence>
<comment type="caution">
    <text evidence="5">The sequence shown here is derived from an EMBL/GenBank/DDBJ whole genome shotgun (WGS) entry which is preliminary data.</text>
</comment>
<sequence length="239" mass="26995">MKYHKLKAESLKNIFVHEMQEKIFSGEVQIGEQLPPEREMAEKMGISRSLVNSGLLELESQGFVHRIPRRGTIVADYEKNGTLQILVALMNYDSSRIDYPLFESMMEMRYLIECESARQAAERITVEEAAGLDALARQIGEAGHPEDALEPLVLFHYRLTQLSGNTVYAMTFKSFEPVVTCLTKRFLELSPDLGRTEVLHKVLVDALLSRDGEKSAVCARTCLEQGIGALRKQYKLKEG</sequence>
<dbReference type="PROSITE" id="PS50949">
    <property type="entry name" value="HTH_GNTR"/>
    <property type="match status" value="1"/>
</dbReference>
<dbReference type="RefSeq" id="WP_066737640.1">
    <property type="nucleotide sequence ID" value="NZ_JAJCIQ010000005.1"/>
</dbReference>
<evidence type="ECO:0000256" key="2">
    <source>
        <dbReference type="ARBA" id="ARBA00023125"/>
    </source>
</evidence>
<dbReference type="InterPro" id="IPR008920">
    <property type="entry name" value="TF_FadR/GntR_C"/>
</dbReference>
<organism evidence="5 6">
    <name type="scientific">Bariatricus massiliensis</name>
    <dbReference type="NCBI Taxonomy" id="1745713"/>
    <lineage>
        <taxon>Bacteria</taxon>
        <taxon>Bacillati</taxon>
        <taxon>Bacillota</taxon>
        <taxon>Clostridia</taxon>
        <taxon>Lachnospirales</taxon>
        <taxon>Lachnospiraceae</taxon>
        <taxon>Bariatricus</taxon>
    </lineage>
</organism>
<dbReference type="EMBL" id="JAJCIS010000004">
    <property type="protein sequence ID" value="MCB7387417.1"/>
    <property type="molecule type" value="Genomic_DNA"/>
</dbReference>
<evidence type="ECO:0000313" key="5">
    <source>
        <dbReference type="EMBL" id="MCB7387417.1"/>
    </source>
</evidence>
<dbReference type="SMART" id="SM00345">
    <property type="entry name" value="HTH_GNTR"/>
    <property type="match status" value="1"/>
</dbReference>
<name>A0ABS8DG82_9FIRM</name>
<evidence type="ECO:0000259" key="4">
    <source>
        <dbReference type="PROSITE" id="PS50949"/>
    </source>
</evidence>
<keyword evidence="1" id="KW-0805">Transcription regulation</keyword>
<dbReference type="Gene3D" id="1.10.10.10">
    <property type="entry name" value="Winged helix-like DNA-binding domain superfamily/Winged helix DNA-binding domain"/>
    <property type="match status" value="1"/>
</dbReference>
<keyword evidence="6" id="KW-1185">Reference proteome</keyword>
<dbReference type="InterPro" id="IPR011711">
    <property type="entry name" value="GntR_C"/>
</dbReference>
<dbReference type="SUPFAM" id="SSF46785">
    <property type="entry name" value="Winged helix' DNA-binding domain"/>
    <property type="match status" value="1"/>
</dbReference>
<dbReference type="CDD" id="cd07377">
    <property type="entry name" value="WHTH_GntR"/>
    <property type="match status" value="1"/>
</dbReference>
<dbReference type="Pfam" id="PF07729">
    <property type="entry name" value="FCD"/>
    <property type="match status" value="1"/>
</dbReference>
<proteinExistence type="predicted"/>
<evidence type="ECO:0000256" key="1">
    <source>
        <dbReference type="ARBA" id="ARBA00023015"/>
    </source>
</evidence>
<keyword evidence="2" id="KW-0238">DNA-binding</keyword>
<accession>A0ABS8DG82</accession>
<dbReference type="Pfam" id="PF00392">
    <property type="entry name" value="GntR"/>
    <property type="match status" value="1"/>
</dbReference>
<dbReference type="SMART" id="SM00895">
    <property type="entry name" value="FCD"/>
    <property type="match status" value="1"/>
</dbReference>
<dbReference type="PRINTS" id="PR00035">
    <property type="entry name" value="HTHGNTR"/>
</dbReference>
<dbReference type="InterPro" id="IPR036388">
    <property type="entry name" value="WH-like_DNA-bd_sf"/>
</dbReference>